<dbReference type="Proteomes" id="UP000254968">
    <property type="component" value="Unassembled WGS sequence"/>
</dbReference>
<dbReference type="AlphaFoldDB" id="A0A378HZB8"/>
<dbReference type="EMBL" id="UGNV01000001">
    <property type="protein sequence ID" value="STX27790.1"/>
    <property type="molecule type" value="Genomic_DNA"/>
</dbReference>
<accession>A0A378HZB8</accession>
<sequence length="427" mass="48708">MPSEVKKFKARCMRILPTMENFTWQNEPLNDHHWQQLYDLFSEHQKKKLTSSRLIHLLSVVLDTDFDAVNSQLQRKNSDREVKQNQVEPTEKPLTRKKRRVEKEHDQEKENQDPQRKLITDTSSLTPAKKSKLEKHVRITTLTPSSPAKGYEGVPTMQTPKNTKVREVYRQKVVQGTSVSTVSLFKPCTPVKQEGRIKVSQKVKFKEVKEQLPGLMATKLKPQEFEVSLQDIHKAGGHKRRFGQNGLTGASCRKVFAAHEVDTIIKVKGSDYHWSHIRGLCIGGQHTAAHLMPATAASNYDTLNLIENFIIDKLTEKRAHSIDHIRVKVTPVYSSDSEAIIPEVIQFELDWEEIDNKQELTQQSELVFISPRSYQQLTTGARTAIHTLREMKISTEAASDSLSDELSENCTEESEEKTELSGSSLKM</sequence>
<feature type="compositionally biased region" description="Acidic residues" evidence="1">
    <location>
        <begin position="402"/>
        <end position="416"/>
    </location>
</feature>
<feature type="region of interest" description="Disordered" evidence="1">
    <location>
        <begin position="75"/>
        <end position="133"/>
    </location>
</feature>
<protein>
    <submittedName>
        <fullName evidence="2">Uncharacterized protein</fullName>
    </submittedName>
</protein>
<evidence type="ECO:0000313" key="2">
    <source>
        <dbReference type="EMBL" id="STX27790.1"/>
    </source>
</evidence>
<evidence type="ECO:0000313" key="3">
    <source>
        <dbReference type="Proteomes" id="UP000254968"/>
    </source>
</evidence>
<evidence type="ECO:0000256" key="1">
    <source>
        <dbReference type="SAM" id="MobiDB-lite"/>
    </source>
</evidence>
<proteinExistence type="predicted"/>
<gene>
    <name evidence="2" type="ORF">NCTC13315_00306</name>
</gene>
<feature type="compositionally biased region" description="Basic and acidic residues" evidence="1">
    <location>
        <begin position="76"/>
        <end position="94"/>
    </location>
</feature>
<dbReference type="RefSeq" id="WP_115301584.1">
    <property type="nucleotide sequence ID" value="NZ_CAAAHO010000011.1"/>
</dbReference>
<reference evidence="2 3" key="1">
    <citation type="submission" date="2018-06" db="EMBL/GenBank/DDBJ databases">
        <authorList>
            <consortium name="Pathogen Informatics"/>
            <person name="Doyle S."/>
        </authorList>
    </citation>
    <scope>NUCLEOTIDE SEQUENCE [LARGE SCALE GENOMIC DNA]</scope>
    <source>
        <strain evidence="2 3">NCTC13315</strain>
    </source>
</reference>
<feature type="compositionally biased region" description="Basic and acidic residues" evidence="1">
    <location>
        <begin position="101"/>
        <end position="119"/>
    </location>
</feature>
<keyword evidence="3" id="KW-1185">Reference proteome</keyword>
<feature type="region of interest" description="Disordered" evidence="1">
    <location>
        <begin position="396"/>
        <end position="427"/>
    </location>
</feature>
<name>A0A378HZB8_9GAMM</name>
<organism evidence="2 3">
    <name type="scientific">Legionella beliardensis</name>
    <dbReference type="NCBI Taxonomy" id="91822"/>
    <lineage>
        <taxon>Bacteria</taxon>
        <taxon>Pseudomonadati</taxon>
        <taxon>Pseudomonadota</taxon>
        <taxon>Gammaproteobacteria</taxon>
        <taxon>Legionellales</taxon>
        <taxon>Legionellaceae</taxon>
        <taxon>Legionella</taxon>
    </lineage>
</organism>
<dbReference type="OrthoDB" id="5646774at2"/>